<sequence length="356" mass="37389">MISFVFVGVLLTSVLTAHAACTMYCNGGDILRTATTCRDTVPATGVCTGRLCLSGGSCVAPKCPGIVSTMHANIGLCCTGTRARVPSSGTCNNLGYRWFCATSVNSADNWCYADKPGNSPSCSSGSSQSGSNCVHDFPMDYECPSSYTLLSGTTCYKDYDASPISNQAQCTTAAPATDGCRWCSTISICLPAASTCPFTCPDAPQSICTITPSSICQWCPTSTSIGVCQPNSGTCWPTCTPASDDPLGIGVCTKSLNCKWCPTLNYCTERTRDCHTLCTTVAPDEPAICQVQSIQAQCQWCGAPGSVEYCVSRTDEVRLRCAASCGGLIWRQDVCDGALACHWCGVHNAAQGGRCK</sequence>
<gene>
    <name evidence="3" type="ORF">BSAL_52820</name>
</gene>
<evidence type="ECO:0000259" key="2">
    <source>
        <dbReference type="PROSITE" id="PS50287"/>
    </source>
</evidence>
<keyword evidence="1" id="KW-0732">Signal</keyword>
<evidence type="ECO:0000313" key="4">
    <source>
        <dbReference type="Proteomes" id="UP000051952"/>
    </source>
</evidence>
<keyword evidence="4" id="KW-1185">Reference proteome</keyword>
<feature type="chain" id="PRO_5006621477" description="SRCR domain-containing protein" evidence="1">
    <location>
        <begin position="20"/>
        <end position="356"/>
    </location>
</feature>
<dbReference type="GO" id="GO:0016020">
    <property type="term" value="C:membrane"/>
    <property type="evidence" value="ECO:0007669"/>
    <property type="project" value="InterPro"/>
</dbReference>
<dbReference type="InterPro" id="IPR001190">
    <property type="entry name" value="SRCR"/>
</dbReference>
<organism evidence="3 4">
    <name type="scientific">Bodo saltans</name>
    <name type="common">Flagellated protozoan</name>
    <dbReference type="NCBI Taxonomy" id="75058"/>
    <lineage>
        <taxon>Eukaryota</taxon>
        <taxon>Discoba</taxon>
        <taxon>Euglenozoa</taxon>
        <taxon>Kinetoplastea</taxon>
        <taxon>Metakinetoplastina</taxon>
        <taxon>Eubodonida</taxon>
        <taxon>Bodonidae</taxon>
        <taxon>Bodo</taxon>
    </lineage>
</organism>
<dbReference type="EMBL" id="CYKH01000097">
    <property type="protein sequence ID" value="CUE71045.1"/>
    <property type="molecule type" value="Genomic_DNA"/>
</dbReference>
<feature type="signal peptide" evidence="1">
    <location>
        <begin position="1"/>
        <end position="19"/>
    </location>
</feature>
<feature type="non-terminal residue" evidence="3">
    <location>
        <position position="356"/>
    </location>
</feature>
<dbReference type="PROSITE" id="PS50287">
    <property type="entry name" value="SRCR_2"/>
    <property type="match status" value="1"/>
</dbReference>
<dbReference type="VEuPathDB" id="TriTrypDB:BSAL_52820"/>
<feature type="domain" description="SRCR" evidence="2">
    <location>
        <begin position="51"/>
        <end position="156"/>
    </location>
</feature>
<proteinExistence type="predicted"/>
<accession>A0A0S4IRY8</accession>
<name>A0A0S4IRY8_BODSA</name>
<reference evidence="4" key="1">
    <citation type="submission" date="2015-09" db="EMBL/GenBank/DDBJ databases">
        <authorList>
            <consortium name="Pathogen Informatics"/>
        </authorList>
    </citation>
    <scope>NUCLEOTIDE SEQUENCE [LARGE SCALE GENOMIC DNA]</scope>
    <source>
        <strain evidence="4">Lake Konstanz</strain>
    </source>
</reference>
<evidence type="ECO:0000313" key="3">
    <source>
        <dbReference type="EMBL" id="CUE71045.1"/>
    </source>
</evidence>
<dbReference type="AlphaFoldDB" id="A0A0S4IRY8"/>
<evidence type="ECO:0000256" key="1">
    <source>
        <dbReference type="SAM" id="SignalP"/>
    </source>
</evidence>
<protein>
    <recommendedName>
        <fullName evidence="2">SRCR domain-containing protein</fullName>
    </recommendedName>
</protein>
<dbReference type="Proteomes" id="UP000051952">
    <property type="component" value="Unassembled WGS sequence"/>
</dbReference>